<protein>
    <submittedName>
        <fullName evidence="3">BESS domain-containing protein</fullName>
    </submittedName>
</protein>
<reference evidence="3" key="1">
    <citation type="submission" date="2016-11" db="UniProtKB">
        <authorList>
            <consortium name="WormBaseParasite"/>
        </authorList>
    </citation>
    <scope>IDENTIFICATION</scope>
</reference>
<accession>A0A1I7Z2F1</accession>
<name>A0A1I7Z2F1_9BILA</name>
<feature type="region of interest" description="Disordered" evidence="1">
    <location>
        <begin position="1"/>
        <end position="27"/>
    </location>
</feature>
<organism evidence="2 3">
    <name type="scientific">Steinernema glaseri</name>
    <dbReference type="NCBI Taxonomy" id="37863"/>
    <lineage>
        <taxon>Eukaryota</taxon>
        <taxon>Metazoa</taxon>
        <taxon>Ecdysozoa</taxon>
        <taxon>Nematoda</taxon>
        <taxon>Chromadorea</taxon>
        <taxon>Rhabditida</taxon>
        <taxon>Tylenchina</taxon>
        <taxon>Panagrolaimomorpha</taxon>
        <taxon>Strongyloidoidea</taxon>
        <taxon>Steinernematidae</taxon>
        <taxon>Steinernema</taxon>
    </lineage>
</organism>
<dbReference type="WBParaSite" id="L893_g22242.t1">
    <property type="protein sequence ID" value="L893_g22242.t1"/>
    <property type="gene ID" value="L893_g22242"/>
</dbReference>
<evidence type="ECO:0000313" key="2">
    <source>
        <dbReference type="Proteomes" id="UP000095287"/>
    </source>
</evidence>
<feature type="compositionally biased region" description="Basic and acidic residues" evidence="1">
    <location>
        <begin position="57"/>
        <end position="72"/>
    </location>
</feature>
<proteinExistence type="predicted"/>
<evidence type="ECO:0000256" key="1">
    <source>
        <dbReference type="SAM" id="MobiDB-lite"/>
    </source>
</evidence>
<sequence length="318" mass="36280">MSAPADPNPYDILRNPTLPPLHESTRYEPMFPSIDRYDAMEKKEREVKSGWKSLKKSYQDEKLRQKDRDSEDPLFHFYPHMTFLEKSGNRNQPKTMSAIPAFRENEKKFPSASTSNAADDLADSAYADPDELFPEDDDDEGHISSHRVKMEMTDEFVLDGEDSTSDNEVFSPMDLKLSTIIKDEEPRYTKQSTIIGGRGDSLRKRRFEDLLPSQSTTPSATVTANNIRRLKLVRPMNGGSPIHTSMPTLTPNSSRPITMSAINSTTKLTPSSSTPSKSPFLLYMERIYNSVEDSRRVEFEEDMIRFAFDWKKNGSQDV</sequence>
<feature type="region of interest" description="Disordered" evidence="1">
    <location>
        <begin position="46"/>
        <end position="72"/>
    </location>
</feature>
<dbReference type="Proteomes" id="UP000095287">
    <property type="component" value="Unplaced"/>
</dbReference>
<dbReference type="AlphaFoldDB" id="A0A1I7Z2F1"/>
<keyword evidence="2" id="KW-1185">Reference proteome</keyword>
<evidence type="ECO:0000313" key="3">
    <source>
        <dbReference type="WBParaSite" id="L893_g22242.t1"/>
    </source>
</evidence>